<keyword evidence="10" id="KW-1185">Reference proteome</keyword>
<dbReference type="InterPro" id="IPR029045">
    <property type="entry name" value="ClpP/crotonase-like_dom_sf"/>
</dbReference>
<dbReference type="Gene3D" id="3.90.226.10">
    <property type="entry name" value="2-enoyl-CoA Hydratase, Chain A, domain 1"/>
    <property type="match status" value="1"/>
</dbReference>
<dbReference type="SMART" id="SM00228">
    <property type="entry name" value="PDZ"/>
    <property type="match status" value="1"/>
</dbReference>
<sequence length="725" mass="81633">MLTFTRFFATLIALGLLTLSATPVAFAESSGSEAKERPCSIHDMDDADNGNGAPLEPSDRQLFLDRLIAGLLERHHLDTHEFDAEMAEEVFDNFLDNLDPGRHYLLAEDVEAFRERHRELVANSDGHGTGERIKLAFETFQRFRERGEDRIRFAQSYLDEKPDLEGEDELAVDREDAPWAKDEAELDTLWEKRVTNDVIGLIMAERDWDDARETLLRRYDNLRRNISHSDRNEVFELFINAHANALDPHTAYFSPRNVEEFEIRMSLSLEGIGAALQSDDEYITITEILPGGPADQDGTLRPQDRITGVAAHEDCDMEDIVGWRVDDAVQLIRGPEGSKVRLRYLPGDAVPGDPEKTIELVRSEVQLEEQAAKKEIKDVTLGDQSYRVGVIQIPTFYMDFQGRREGREDYRSTTRDVRRLLGELQEEGVDAVLVDLRNNGGGSLIEATELAGVFLDGGPVVQMLDTQGELEVAEGPDNGAEWDGPLGVMVNRFSASASEIFAGAIQDYGRGVIIGSPTYGKGTIQNLLDLDRWFSEDDDVGQLKFTIGKFYRVSGGSMQHRGVIPDLELPSAISLEDFGESTKPNALAWDEIASLEYDGDPLPRSLVEQLTEMHSERVSEDLDFNNLLDDIRRYREVQERRTLSLNLDKRRESQEDARERRLAQENVRRAARGEAALSELDGDEEATGDPDILLTESARILADFAALLPEYADHESRFSARREDR</sequence>
<dbReference type="InterPro" id="IPR036034">
    <property type="entry name" value="PDZ_sf"/>
</dbReference>
<dbReference type="PANTHER" id="PTHR32060">
    <property type="entry name" value="TAIL-SPECIFIC PROTEASE"/>
    <property type="match status" value="1"/>
</dbReference>
<proteinExistence type="inferred from homology"/>
<dbReference type="GO" id="GO:0006508">
    <property type="term" value="P:proteolysis"/>
    <property type="evidence" value="ECO:0007669"/>
    <property type="project" value="UniProtKB-KW"/>
</dbReference>
<feature type="domain" description="PDZ" evidence="8">
    <location>
        <begin position="262"/>
        <end position="333"/>
    </location>
</feature>
<evidence type="ECO:0000256" key="5">
    <source>
        <dbReference type="RuleBase" id="RU004404"/>
    </source>
</evidence>
<dbReference type="SUPFAM" id="SSF50156">
    <property type="entry name" value="PDZ domain-like"/>
    <property type="match status" value="1"/>
</dbReference>
<evidence type="ECO:0000256" key="1">
    <source>
        <dbReference type="ARBA" id="ARBA00009179"/>
    </source>
</evidence>
<dbReference type="InterPro" id="IPR004447">
    <property type="entry name" value="Peptidase_S41A"/>
</dbReference>
<dbReference type="EC" id="3.4.21.102" evidence="9"/>
<protein>
    <submittedName>
        <fullName evidence="9">Carboxyl-terminal processing protease</fullName>
        <ecNumber evidence="9">3.4.21.102</ecNumber>
    </submittedName>
</protein>
<evidence type="ECO:0000313" key="10">
    <source>
        <dbReference type="Proteomes" id="UP001523550"/>
    </source>
</evidence>
<keyword evidence="3 5" id="KW-0378">Hydrolase</keyword>
<comment type="caution">
    <text evidence="9">The sequence shown here is derived from an EMBL/GenBank/DDBJ whole genome shotgun (WGS) entry which is preliminary data.</text>
</comment>
<dbReference type="InterPro" id="IPR005151">
    <property type="entry name" value="Tail-specific_protease"/>
</dbReference>
<feature type="region of interest" description="Disordered" evidence="6">
    <location>
        <begin position="649"/>
        <end position="668"/>
    </location>
</feature>
<feature type="region of interest" description="Disordered" evidence="6">
    <location>
        <begin position="35"/>
        <end position="55"/>
    </location>
</feature>
<reference evidence="9 10" key="1">
    <citation type="submission" date="2022-03" db="EMBL/GenBank/DDBJ databases">
        <title>Genomic Encyclopedia of Type Strains, Phase III (KMG-III): the genomes of soil and plant-associated and newly described type strains.</title>
        <authorList>
            <person name="Whitman W."/>
        </authorList>
    </citation>
    <scope>NUCLEOTIDE SEQUENCE [LARGE SCALE GENOMIC DNA]</scope>
    <source>
        <strain evidence="9 10">BSker1</strain>
    </source>
</reference>
<keyword evidence="7" id="KW-0732">Signal</keyword>
<feature type="compositionally biased region" description="Basic and acidic residues" evidence="6">
    <location>
        <begin position="35"/>
        <end position="44"/>
    </location>
</feature>
<evidence type="ECO:0000256" key="4">
    <source>
        <dbReference type="ARBA" id="ARBA00022825"/>
    </source>
</evidence>
<organism evidence="9 10">
    <name type="scientific">Natronospira proteinivora</name>
    <dbReference type="NCBI Taxonomy" id="1807133"/>
    <lineage>
        <taxon>Bacteria</taxon>
        <taxon>Pseudomonadati</taxon>
        <taxon>Pseudomonadota</taxon>
        <taxon>Gammaproteobacteria</taxon>
        <taxon>Natronospirales</taxon>
        <taxon>Natronospiraceae</taxon>
        <taxon>Natronospira</taxon>
    </lineage>
</organism>
<dbReference type="CDD" id="cd07560">
    <property type="entry name" value="Peptidase_S41_CPP"/>
    <property type="match status" value="1"/>
</dbReference>
<dbReference type="InterPro" id="IPR040573">
    <property type="entry name" value="TSP_N"/>
</dbReference>
<dbReference type="Pfam" id="PF17804">
    <property type="entry name" value="TSP_NTD"/>
    <property type="match status" value="1"/>
</dbReference>
<keyword evidence="2 5" id="KW-0645">Protease</keyword>
<dbReference type="Pfam" id="PF03572">
    <property type="entry name" value="Peptidase_S41"/>
    <property type="match status" value="1"/>
</dbReference>
<dbReference type="RefSeq" id="WP_253444928.1">
    <property type="nucleotide sequence ID" value="NZ_JALJYF010000001.1"/>
</dbReference>
<dbReference type="Gene3D" id="2.30.42.10">
    <property type="match status" value="1"/>
</dbReference>
<dbReference type="PROSITE" id="PS50106">
    <property type="entry name" value="PDZ"/>
    <property type="match status" value="1"/>
</dbReference>
<dbReference type="PANTHER" id="PTHR32060:SF22">
    <property type="entry name" value="CARBOXYL-TERMINAL-PROCESSING PEPTIDASE 3, CHLOROPLASTIC"/>
    <property type="match status" value="1"/>
</dbReference>
<dbReference type="InterPro" id="IPR001478">
    <property type="entry name" value="PDZ"/>
</dbReference>
<keyword evidence="4 5" id="KW-0720">Serine protease</keyword>
<comment type="similarity">
    <text evidence="1 5">Belongs to the peptidase S41A family.</text>
</comment>
<dbReference type="Pfam" id="PF11818">
    <property type="entry name" value="DUF3340"/>
    <property type="match status" value="1"/>
</dbReference>
<accession>A0ABT1G831</accession>
<dbReference type="InterPro" id="IPR020992">
    <property type="entry name" value="Tail_Prtase_C"/>
</dbReference>
<evidence type="ECO:0000256" key="3">
    <source>
        <dbReference type="ARBA" id="ARBA00022801"/>
    </source>
</evidence>
<gene>
    <name evidence="9" type="ORF">J2T60_000478</name>
</gene>
<evidence type="ECO:0000313" key="9">
    <source>
        <dbReference type="EMBL" id="MCP1726513.1"/>
    </source>
</evidence>
<dbReference type="Pfam" id="PF00595">
    <property type="entry name" value="PDZ"/>
    <property type="match status" value="1"/>
</dbReference>
<dbReference type="SUPFAM" id="SSF52096">
    <property type="entry name" value="ClpP/crotonase"/>
    <property type="match status" value="1"/>
</dbReference>
<dbReference type="Proteomes" id="UP001523550">
    <property type="component" value="Unassembled WGS sequence"/>
</dbReference>
<evidence type="ECO:0000256" key="2">
    <source>
        <dbReference type="ARBA" id="ARBA00022670"/>
    </source>
</evidence>
<dbReference type="EMBL" id="JALJYF010000001">
    <property type="protein sequence ID" value="MCP1726513.1"/>
    <property type="molecule type" value="Genomic_DNA"/>
</dbReference>
<evidence type="ECO:0000259" key="8">
    <source>
        <dbReference type="PROSITE" id="PS50106"/>
    </source>
</evidence>
<evidence type="ECO:0000256" key="7">
    <source>
        <dbReference type="SAM" id="SignalP"/>
    </source>
</evidence>
<dbReference type="CDD" id="cd06782">
    <property type="entry name" value="cpPDZ_CPP-like"/>
    <property type="match status" value="1"/>
</dbReference>
<feature type="signal peptide" evidence="7">
    <location>
        <begin position="1"/>
        <end position="27"/>
    </location>
</feature>
<evidence type="ECO:0000256" key="6">
    <source>
        <dbReference type="SAM" id="MobiDB-lite"/>
    </source>
</evidence>
<dbReference type="NCBIfam" id="TIGR00225">
    <property type="entry name" value="prc"/>
    <property type="match status" value="1"/>
</dbReference>
<feature type="chain" id="PRO_5045759500" evidence="7">
    <location>
        <begin position="28"/>
        <end position="725"/>
    </location>
</feature>
<dbReference type="SMART" id="SM00245">
    <property type="entry name" value="TSPc"/>
    <property type="match status" value="1"/>
</dbReference>
<name>A0ABT1G831_9GAMM</name>
<dbReference type="GO" id="GO:0004252">
    <property type="term" value="F:serine-type endopeptidase activity"/>
    <property type="evidence" value="ECO:0007669"/>
    <property type="project" value="UniProtKB-EC"/>
</dbReference>